<dbReference type="EMBL" id="JAPEIS010000001">
    <property type="protein sequence ID" value="KAJ8071071.1"/>
    <property type="molecule type" value="Genomic_DNA"/>
</dbReference>
<gene>
    <name evidence="1" type="ORF">OCU04_001416</name>
</gene>
<comment type="caution">
    <text evidence="1">The sequence shown here is derived from an EMBL/GenBank/DDBJ whole genome shotgun (WGS) entry which is preliminary data.</text>
</comment>
<reference evidence="1" key="1">
    <citation type="submission" date="2022-11" db="EMBL/GenBank/DDBJ databases">
        <title>Genome Resource of Sclerotinia nivalis Strain SnTB1, a Plant Pathogen Isolated from American Ginseng.</title>
        <authorList>
            <person name="Fan S."/>
        </authorList>
    </citation>
    <scope>NUCLEOTIDE SEQUENCE</scope>
    <source>
        <strain evidence="1">SnTB1</strain>
    </source>
</reference>
<dbReference type="GO" id="GO:0016814">
    <property type="term" value="F:hydrolase activity, acting on carbon-nitrogen (but not peptide) bonds, in cyclic amidines"/>
    <property type="evidence" value="ECO:0007669"/>
    <property type="project" value="TreeGrafter"/>
</dbReference>
<protein>
    <submittedName>
        <fullName evidence="1">Uncharacterized protein</fullName>
    </submittedName>
</protein>
<dbReference type="InterPro" id="IPR052349">
    <property type="entry name" value="Metallo-hydrolase_Enzymes"/>
</dbReference>
<dbReference type="SUPFAM" id="SSF51556">
    <property type="entry name" value="Metallo-dependent hydrolases"/>
    <property type="match status" value="1"/>
</dbReference>
<proteinExistence type="predicted"/>
<accession>A0A9X0DPE3</accession>
<dbReference type="Proteomes" id="UP001152300">
    <property type="component" value="Unassembled WGS sequence"/>
</dbReference>
<dbReference type="InterPro" id="IPR032466">
    <property type="entry name" value="Metal_Hydrolase"/>
</dbReference>
<evidence type="ECO:0000313" key="1">
    <source>
        <dbReference type="EMBL" id="KAJ8071071.1"/>
    </source>
</evidence>
<dbReference type="AlphaFoldDB" id="A0A9X0DPE3"/>
<dbReference type="OrthoDB" id="10266980at2759"/>
<keyword evidence="2" id="KW-1185">Reference proteome</keyword>
<evidence type="ECO:0000313" key="2">
    <source>
        <dbReference type="Proteomes" id="UP001152300"/>
    </source>
</evidence>
<dbReference type="PANTHER" id="PTHR32027">
    <property type="entry name" value="CYTOSINE DEAMINASE"/>
    <property type="match status" value="1"/>
</dbReference>
<dbReference type="PANTHER" id="PTHR32027:SF0">
    <property type="entry name" value="CYTOSINE DEAMINASE"/>
    <property type="match status" value="1"/>
</dbReference>
<dbReference type="Gene3D" id="3.20.20.140">
    <property type="entry name" value="Metal-dependent hydrolases"/>
    <property type="match status" value="1"/>
</dbReference>
<name>A0A9X0DPE3_9HELO</name>
<sequence length="238" mass="26893">MIGRMADARKCATAPRDISNLQHDPPHNLHKSTEYIYITLKNISMSEISMPNAEQLRPPRNNNISSFRNVHIPGRPSDSCYDVHCLGGIIRSITTDNSPSDVGKQSDYRLIVPGLCHPHIHLDKCFLLSHPKYVDLEINEGDFSEAMKLTSEAKSRFEYDGLMERGRALVVESIQYGVTHMRAFVEVDFGVGMKCLDAGLTLKREFYDKCYIQICVFAQDPIFSYDYGSPSMTTGLHQ</sequence>
<organism evidence="1 2">
    <name type="scientific">Sclerotinia nivalis</name>
    <dbReference type="NCBI Taxonomy" id="352851"/>
    <lineage>
        <taxon>Eukaryota</taxon>
        <taxon>Fungi</taxon>
        <taxon>Dikarya</taxon>
        <taxon>Ascomycota</taxon>
        <taxon>Pezizomycotina</taxon>
        <taxon>Leotiomycetes</taxon>
        <taxon>Helotiales</taxon>
        <taxon>Sclerotiniaceae</taxon>
        <taxon>Sclerotinia</taxon>
    </lineage>
</organism>